<feature type="chain" id="PRO_5015431672" evidence="1">
    <location>
        <begin position="20"/>
        <end position="268"/>
    </location>
</feature>
<dbReference type="EMBL" id="PVTE01000003">
    <property type="protein sequence ID" value="PRY44197.1"/>
    <property type="molecule type" value="Genomic_DNA"/>
</dbReference>
<evidence type="ECO:0000313" key="2">
    <source>
        <dbReference type="EMBL" id="PRY44197.1"/>
    </source>
</evidence>
<dbReference type="AlphaFoldDB" id="A0A2T0TEV5"/>
<dbReference type="RefSeq" id="WP_106136614.1">
    <property type="nucleotide sequence ID" value="NZ_PVTE01000003.1"/>
</dbReference>
<keyword evidence="3" id="KW-1185">Reference proteome</keyword>
<keyword evidence="1" id="KW-0732">Signal</keyword>
<comment type="caution">
    <text evidence="2">The sequence shown here is derived from an EMBL/GenBank/DDBJ whole genome shotgun (WGS) entry which is preliminary data.</text>
</comment>
<sequence length="268" mass="31261">MKTIIFALQCLLMPFTAFSQHWTVANIHDQIRKIYEIKAITNNFKLPAINTLASNSPLHDLTKYNQPYLDYILNEGISTKISDTLFAGMSVDDANARYHEILMNDANFIRNFTDAVAFYLVSKGIRVDGWNRTKTNINRSVYHVMCAQFFNRVYVNRQAINWELNTKSSALYETIDNKEDTLLLAFCRQAALYWVSKRKWNDKQYSSSFITKMEILNESVDVTNADKDRKRKLVSSMRDLIISYDQFREAMNSEYADNEAWLSFKIVD</sequence>
<gene>
    <name evidence="2" type="ORF">CLV58_103166</name>
</gene>
<evidence type="ECO:0000256" key="1">
    <source>
        <dbReference type="SAM" id="SignalP"/>
    </source>
</evidence>
<proteinExistence type="predicted"/>
<accession>A0A2T0TEV5</accession>
<dbReference type="Proteomes" id="UP000238375">
    <property type="component" value="Unassembled WGS sequence"/>
</dbReference>
<protein>
    <submittedName>
        <fullName evidence="2">Uncharacterized protein</fullName>
    </submittedName>
</protein>
<evidence type="ECO:0000313" key="3">
    <source>
        <dbReference type="Proteomes" id="UP000238375"/>
    </source>
</evidence>
<feature type="signal peptide" evidence="1">
    <location>
        <begin position="1"/>
        <end position="19"/>
    </location>
</feature>
<name>A0A2T0TEV5_9BACT</name>
<organism evidence="2 3">
    <name type="scientific">Spirosoma oryzae</name>
    <dbReference type="NCBI Taxonomy" id="1469603"/>
    <lineage>
        <taxon>Bacteria</taxon>
        <taxon>Pseudomonadati</taxon>
        <taxon>Bacteroidota</taxon>
        <taxon>Cytophagia</taxon>
        <taxon>Cytophagales</taxon>
        <taxon>Cytophagaceae</taxon>
        <taxon>Spirosoma</taxon>
    </lineage>
</organism>
<reference evidence="2 3" key="1">
    <citation type="submission" date="2018-03" db="EMBL/GenBank/DDBJ databases">
        <title>Genomic Encyclopedia of Archaeal and Bacterial Type Strains, Phase II (KMG-II): from individual species to whole genera.</title>
        <authorList>
            <person name="Goeker M."/>
        </authorList>
    </citation>
    <scope>NUCLEOTIDE SEQUENCE [LARGE SCALE GENOMIC DNA]</scope>
    <source>
        <strain evidence="2 3">DSM 28354</strain>
    </source>
</reference>